<proteinExistence type="predicted"/>
<dbReference type="AlphaFoldDB" id="A0A975NZV3"/>
<keyword evidence="2" id="KW-1185">Reference proteome</keyword>
<accession>A0A975NZV3</accession>
<evidence type="ECO:0000313" key="1">
    <source>
        <dbReference type="EMBL" id="QWG23801.1"/>
    </source>
</evidence>
<gene>
    <name evidence="1" type="ORF">KMZ93_02300</name>
</gene>
<dbReference type="Proteomes" id="UP000676951">
    <property type="component" value="Chromosome"/>
</dbReference>
<evidence type="ECO:0000313" key="2">
    <source>
        <dbReference type="Proteomes" id="UP000676951"/>
    </source>
</evidence>
<dbReference type="EMBL" id="CP076136">
    <property type="protein sequence ID" value="QWG23801.1"/>
    <property type="molecule type" value="Genomic_DNA"/>
</dbReference>
<protein>
    <submittedName>
        <fullName evidence="1">Uncharacterized protein</fullName>
    </submittedName>
</protein>
<name>A0A975NZV3_9BRAD</name>
<organism evidence="1 2">
    <name type="scientific">Bradyrhizobium sediminis</name>
    <dbReference type="NCBI Taxonomy" id="2840469"/>
    <lineage>
        <taxon>Bacteria</taxon>
        <taxon>Pseudomonadati</taxon>
        <taxon>Pseudomonadota</taxon>
        <taxon>Alphaproteobacteria</taxon>
        <taxon>Hyphomicrobiales</taxon>
        <taxon>Nitrobacteraceae</taxon>
        <taxon>Bradyrhizobium</taxon>
    </lineage>
</organism>
<reference evidence="1 2" key="1">
    <citation type="submission" date="2021-06" db="EMBL/GenBank/DDBJ databases">
        <title>Bradyrhizobium sp. S2-11-4 Genome sequencing.</title>
        <authorList>
            <person name="Jin L."/>
        </authorList>
    </citation>
    <scope>NUCLEOTIDE SEQUENCE [LARGE SCALE GENOMIC DNA]</scope>
    <source>
        <strain evidence="1 2">S2-11-4</strain>
    </source>
</reference>
<dbReference type="RefSeq" id="WP_215604550.1">
    <property type="nucleotide sequence ID" value="NZ_CP076136.1"/>
</dbReference>
<sequence>MPDWSFEQRDPRYIEQELTQRDQFNNDEVTLAEAIVREVIQNSADAALDATPVKVRFSIHEISPADEQQFRQRFSALRPHLVACKINAWETDEKKPRILVIEDFATKGLTGEPGSLDGGNFHSFWRRHGRSGKSGRAGGRWGLGKLVYSTSSDIRCFFGLTVQAGKTEPLLMGQAVLANHEIGNKKYVAHGFWFGSRNADGMQMPVDDRVFIDAFRNQVGVSRTTQSGLSLVIPFVNDKITEDVIVRGVIENYYFPILAGRLVVEVGSIVIEAKSFGTVAKQTMIGAKDNPDRYNFVEQVSARLSDEPAFESKLPATAKSLAADQFDDAQVSKMKDCYGRGELVHVRMPIRLRRKDGEEKISYVDLFMKPPPENSKPFVLFARGSITVPGETRYFGGANAYGAFVASQEDIVSFLGDAENPAHTTWSGTAEKLTANWRSPGQALKFLRYALWDLYTIVSDQGDRKDEDALIDFFSIADPAKSESRKKGKTAVAPPDLPPREKAFRIQKRGQGGFAIVPGPGVLNWEFPKSIRVRVAYDVLGANPFNKHSPLDFDLTGKDIDVETTNMTVSTPEANVLELSVTSPEFLLEAKGFDTNRDLVVDAKARP</sequence>